<feature type="domain" description="FAD-binding FR-type" evidence="6">
    <location>
        <begin position="98"/>
        <end position="197"/>
    </location>
</feature>
<dbReference type="PRINTS" id="PR00371">
    <property type="entry name" value="FPNCR"/>
</dbReference>
<dbReference type="InterPro" id="IPR039261">
    <property type="entry name" value="FNR_nucleotide-bd"/>
</dbReference>
<dbReference type="PROSITE" id="PS51085">
    <property type="entry name" value="2FE2S_FER_2"/>
    <property type="match status" value="1"/>
</dbReference>
<keyword evidence="2" id="KW-0408">Iron</keyword>
<dbReference type="InterPro" id="IPR012675">
    <property type="entry name" value="Beta-grasp_dom_sf"/>
</dbReference>
<keyword evidence="2" id="KW-0001">2Fe-2S</keyword>
<dbReference type="Gene3D" id="3.40.50.80">
    <property type="entry name" value="Nucleotide-binding domain of ferredoxin-NADP reductase (FNR) module"/>
    <property type="match status" value="1"/>
</dbReference>
<evidence type="ECO:0000256" key="4">
    <source>
        <dbReference type="SAM" id="MobiDB-lite"/>
    </source>
</evidence>
<dbReference type="PRINTS" id="PR00410">
    <property type="entry name" value="PHEHYDRXLASE"/>
</dbReference>
<evidence type="ECO:0000313" key="7">
    <source>
        <dbReference type="EMBL" id="KEI44974.1"/>
    </source>
</evidence>
<evidence type="ECO:0000256" key="1">
    <source>
        <dbReference type="ARBA" id="ARBA00001974"/>
    </source>
</evidence>
<dbReference type="SUPFAM" id="SSF63380">
    <property type="entry name" value="Riboflavin synthase domain-like"/>
    <property type="match status" value="1"/>
</dbReference>
<dbReference type="InterPro" id="IPR036010">
    <property type="entry name" value="2Fe-2S_ferredoxin-like_sf"/>
</dbReference>
<comment type="caution">
    <text evidence="7">The sequence shown here is derived from an EMBL/GenBank/DDBJ whole genome shotgun (WGS) entry which is preliminary data.</text>
</comment>
<evidence type="ECO:0000256" key="3">
    <source>
        <dbReference type="ARBA" id="ARBA00023014"/>
    </source>
</evidence>
<dbReference type="GO" id="GO:0016491">
    <property type="term" value="F:oxidoreductase activity"/>
    <property type="evidence" value="ECO:0007669"/>
    <property type="project" value="InterPro"/>
</dbReference>
<dbReference type="PANTHER" id="PTHR47354:SF5">
    <property type="entry name" value="PROTEIN RFBI"/>
    <property type="match status" value="1"/>
</dbReference>
<accession>A0A073BB16</accession>
<organism evidence="7 8">
    <name type="scientific">Saccharopolyspora rectivirgula</name>
    <dbReference type="NCBI Taxonomy" id="28042"/>
    <lineage>
        <taxon>Bacteria</taxon>
        <taxon>Bacillati</taxon>
        <taxon>Actinomycetota</taxon>
        <taxon>Actinomycetes</taxon>
        <taxon>Pseudonocardiales</taxon>
        <taxon>Pseudonocardiaceae</taxon>
        <taxon>Saccharopolyspora</taxon>
    </lineage>
</organism>
<evidence type="ECO:0000259" key="5">
    <source>
        <dbReference type="PROSITE" id="PS51085"/>
    </source>
</evidence>
<keyword evidence="8" id="KW-1185">Reference proteome</keyword>
<dbReference type="eggNOG" id="COG0543">
    <property type="taxonomic scope" value="Bacteria"/>
</dbReference>
<dbReference type="InterPro" id="IPR001433">
    <property type="entry name" value="OxRdtase_FAD/NAD-bd"/>
</dbReference>
<dbReference type="Pfam" id="PF00175">
    <property type="entry name" value="NAD_binding_1"/>
    <property type="match status" value="1"/>
</dbReference>
<dbReference type="AlphaFoldDB" id="A0A073BB16"/>
<dbReference type="InterPro" id="IPR017938">
    <property type="entry name" value="Riboflavin_synthase-like_b-brl"/>
</dbReference>
<feature type="domain" description="2Fe-2S ferredoxin-type" evidence="5">
    <location>
        <begin position="1"/>
        <end position="89"/>
    </location>
</feature>
<dbReference type="Gene3D" id="2.40.30.10">
    <property type="entry name" value="Translation factors"/>
    <property type="match status" value="1"/>
</dbReference>
<reference evidence="7 8" key="1">
    <citation type="submission" date="2014-06" db="EMBL/GenBank/DDBJ databases">
        <title>Saccharopolyspora rectivirgula DSM-43113 Genome sequencing.</title>
        <authorList>
            <person name="Barrera C."/>
            <person name="Millon L."/>
            <person name="Rognon B."/>
            <person name="Zaugg C."/>
            <person name="Monod M."/>
        </authorList>
    </citation>
    <scope>NUCLEOTIDE SEQUENCE [LARGE SCALE GENOMIC DNA]</scope>
    <source>
        <strain evidence="7 8">DSM 43113</strain>
    </source>
</reference>
<comment type="cofactor">
    <cofactor evidence="1">
        <name>FAD</name>
        <dbReference type="ChEBI" id="CHEBI:57692"/>
    </cofactor>
</comment>
<dbReference type="InterPro" id="IPR001041">
    <property type="entry name" value="2Fe-2S_ferredoxin-type"/>
</dbReference>
<dbReference type="InterPro" id="IPR017927">
    <property type="entry name" value="FAD-bd_FR_type"/>
</dbReference>
<dbReference type="InterPro" id="IPR008333">
    <property type="entry name" value="Cbr1-like_FAD-bd_dom"/>
</dbReference>
<dbReference type="PANTHER" id="PTHR47354">
    <property type="entry name" value="NADH OXIDOREDUCTASE HCR"/>
    <property type="match status" value="1"/>
</dbReference>
<name>A0A073BB16_9PSEU</name>
<dbReference type="CDD" id="cd00207">
    <property type="entry name" value="fer2"/>
    <property type="match status" value="1"/>
</dbReference>
<dbReference type="STRING" id="28042.GU90_07100"/>
<evidence type="ECO:0000313" key="8">
    <source>
        <dbReference type="Proteomes" id="UP000031419"/>
    </source>
</evidence>
<sequence>MSLPGNGKDITCRTDQPLLDAFLRSGTWLPNSCNQGTCGTCKVRVHSGEVDHRKSPEKTLSAAERSAGLALACQAVPLRDTVVEPLAAPVEQRTRHLLRDFRGKVLEVTDIARDIRRIRIGVDDSFEFQAGQYVEFTIPGSTATRQYSLANSPGSRELEFHIRREPGGLATDGWIFKDLVIGDAVELKGPLGDFCYQPDEDVDGIVLLGAGTGLAPLKSIVLRALTGERQQEVHLYHGVRTRQDLYDQDFFSELQSQVGNFTYTPCLSRETWAGRSGYVTDAFLADFRSCRNYSGYVCGPPRMVEEGVKALKRRRMPPRRIRREKFTSGDHSAAG</sequence>
<gene>
    <name evidence="7" type="ORF">GU90_07100</name>
</gene>
<evidence type="ECO:0000259" key="6">
    <source>
        <dbReference type="PROSITE" id="PS51384"/>
    </source>
</evidence>
<proteinExistence type="predicted"/>
<dbReference type="Gene3D" id="3.10.20.30">
    <property type="match status" value="1"/>
</dbReference>
<dbReference type="Proteomes" id="UP000031419">
    <property type="component" value="Unassembled WGS sequence"/>
</dbReference>
<keyword evidence="2" id="KW-0479">Metal-binding</keyword>
<dbReference type="SUPFAM" id="SSF54292">
    <property type="entry name" value="2Fe-2S ferredoxin-like"/>
    <property type="match status" value="1"/>
</dbReference>
<dbReference type="GO" id="GO:0051537">
    <property type="term" value="F:2 iron, 2 sulfur cluster binding"/>
    <property type="evidence" value="ECO:0007669"/>
    <property type="project" value="UniProtKB-KW"/>
</dbReference>
<dbReference type="Pfam" id="PF00111">
    <property type="entry name" value="Fer2"/>
    <property type="match status" value="1"/>
</dbReference>
<evidence type="ECO:0000256" key="2">
    <source>
        <dbReference type="ARBA" id="ARBA00022714"/>
    </source>
</evidence>
<dbReference type="eggNOG" id="COG1018">
    <property type="taxonomic scope" value="Bacteria"/>
</dbReference>
<dbReference type="EMBL" id="JNVU01000017">
    <property type="protein sequence ID" value="KEI44974.1"/>
    <property type="molecule type" value="Genomic_DNA"/>
</dbReference>
<dbReference type="Pfam" id="PF00970">
    <property type="entry name" value="FAD_binding_6"/>
    <property type="match status" value="1"/>
</dbReference>
<dbReference type="InterPro" id="IPR006058">
    <property type="entry name" value="2Fe2S_fd_BS"/>
</dbReference>
<protein>
    <submittedName>
        <fullName evidence="7">Oxidoreductase</fullName>
    </submittedName>
</protein>
<dbReference type="SUPFAM" id="SSF52343">
    <property type="entry name" value="Ferredoxin reductase-like, C-terminal NADP-linked domain"/>
    <property type="match status" value="1"/>
</dbReference>
<feature type="region of interest" description="Disordered" evidence="4">
    <location>
        <begin position="315"/>
        <end position="335"/>
    </location>
</feature>
<dbReference type="PROSITE" id="PS00197">
    <property type="entry name" value="2FE2S_FER_1"/>
    <property type="match status" value="1"/>
</dbReference>
<dbReference type="PROSITE" id="PS51384">
    <property type="entry name" value="FAD_FR"/>
    <property type="match status" value="1"/>
</dbReference>
<dbReference type="InterPro" id="IPR001709">
    <property type="entry name" value="Flavoprot_Pyr_Nucl_cyt_Rdtase"/>
</dbReference>
<keyword evidence="3" id="KW-0411">Iron-sulfur</keyword>
<dbReference type="InterPro" id="IPR050415">
    <property type="entry name" value="MRET"/>
</dbReference>